<proteinExistence type="predicted"/>
<evidence type="ECO:0000313" key="2">
    <source>
        <dbReference type="Proteomes" id="UP001363622"/>
    </source>
</evidence>
<gene>
    <name evidence="1" type="ORF">IWZ03DRAFT_381338</name>
</gene>
<comment type="caution">
    <text evidence="1">The sequence shown here is derived from an EMBL/GenBank/DDBJ whole genome shotgun (WGS) entry which is preliminary data.</text>
</comment>
<organism evidence="1 2">
    <name type="scientific">Phyllosticta citriasiana</name>
    <dbReference type="NCBI Taxonomy" id="595635"/>
    <lineage>
        <taxon>Eukaryota</taxon>
        <taxon>Fungi</taxon>
        <taxon>Dikarya</taxon>
        <taxon>Ascomycota</taxon>
        <taxon>Pezizomycotina</taxon>
        <taxon>Dothideomycetes</taxon>
        <taxon>Dothideomycetes incertae sedis</taxon>
        <taxon>Botryosphaeriales</taxon>
        <taxon>Phyllostictaceae</taxon>
        <taxon>Phyllosticta</taxon>
    </lineage>
</organism>
<protein>
    <submittedName>
        <fullName evidence="1">Uncharacterized protein</fullName>
    </submittedName>
</protein>
<keyword evidence="2" id="KW-1185">Reference proteome</keyword>
<name>A0ABR1KJC3_9PEZI</name>
<evidence type="ECO:0000313" key="1">
    <source>
        <dbReference type="EMBL" id="KAK7514667.1"/>
    </source>
</evidence>
<accession>A0ABR1KJC3</accession>
<dbReference type="Proteomes" id="UP001363622">
    <property type="component" value="Unassembled WGS sequence"/>
</dbReference>
<reference evidence="1 2" key="1">
    <citation type="submission" date="2024-04" db="EMBL/GenBank/DDBJ databases">
        <title>Phyllosticta paracitricarpa is synonymous to the EU quarantine fungus P. citricarpa based on phylogenomic analyses.</title>
        <authorList>
            <consortium name="Lawrence Berkeley National Laboratory"/>
            <person name="Van Ingen-Buijs V.A."/>
            <person name="Van Westerhoven A.C."/>
            <person name="Haridas S."/>
            <person name="Skiadas P."/>
            <person name="Martin F."/>
            <person name="Groenewald J.Z."/>
            <person name="Crous P.W."/>
            <person name="Seidl M.F."/>
        </authorList>
    </citation>
    <scope>NUCLEOTIDE SEQUENCE [LARGE SCALE GENOMIC DNA]</scope>
    <source>
        <strain evidence="1 2">CBS 123371</strain>
    </source>
</reference>
<dbReference type="EMBL" id="JBBPHU010000008">
    <property type="protein sequence ID" value="KAK7514667.1"/>
    <property type="molecule type" value="Genomic_DNA"/>
</dbReference>
<sequence>MRRLALIPRLICKARLHMISPSVLTPALLFYISRRLLAPSLSTYESSVVQSSFQILFWRNCFNVGAFVFQVRKSQSKFRDWVISNTHDNGHGLDCSSCRDPFPRSGLLGNSSLKGCPPLESQGSHKPRGNLLLCGCVSQGIPDACHTDRSNSVEVLGSKFIFGQAEQISLLPPKPFVCTYLDPSFVF</sequence>